<name>A0AA96H9R6_9TOMB</name>
<dbReference type="EMBL" id="OR224981">
    <property type="protein sequence ID" value="WNM95046.1"/>
    <property type="molecule type" value="Genomic_RNA"/>
</dbReference>
<proteinExistence type="predicted"/>
<protein>
    <submittedName>
        <fullName evidence="1">Uncharacterized protein</fullName>
    </submittedName>
</protein>
<organism evidence="1">
    <name type="scientific">Diaporthe helianthi umbravirus 1</name>
    <dbReference type="NCBI Taxonomy" id="3077439"/>
    <lineage>
        <taxon>Viruses</taxon>
        <taxon>Riboviria</taxon>
        <taxon>Orthornavirae</taxon>
        <taxon>Kitrinoviricota</taxon>
        <taxon>Tolucaviricetes</taxon>
        <taxon>Tolivirales</taxon>
        <taxon>Tombusviridae</taxon>
        <taxon>Calvusvirinae</taxon>
        <taxon>Umbravirus</taxon>
    </lineage>
</organism>
<reference evidence="1" key="1">
    <citation type="submission" date="2023-06" db="EMBL/GenBank/DDBJ databases">
        <title>Mycovirome of Diapothe helianthi and D. gulyae, causal agents of Phomopsis stem canker of sunflower, sheds light on interspecieces transmission.</title>
        <authorList>
            <person name="Wu C.-F."/>
            <person name="Zellner W."/>
            <person name="Kontz B."/>
            <person name="Kashyap R."/>
            <person name="Mathew F."/>
            <person name="Marzano S.-Y.L."/>
        </authorList>
    </citation>
    <scope>NUCLEOTIDE SEQUENCE</scope>
    <source>
        <strain evidence="1">DhAF7</strain>
    </source>
</reference>
<accession>A0AA96H9R6</accession>
<sequence length="381" mass="41525">MSISSFDDSLEFGGPGRVHSLFENDFPGVRVNLGGGHVEPVVVREDEGDHAQTAQVFYPEAVLDIDYTVRLPPTPNDGLKKVRFEEEARPPQTDSSRLTKINDAIIKVVGFGKGSIYRSAVDWSWKKREDSIRRHWSSSAFTKAFARRHRVFFGGRPRARGKDTNELERILDTSSAGAVSAGLERKRSGGVQTSNVASSWLRALCQVSGAKVVENHQVEFGEGDKVVKDQTIYISMGSGDLCLSLGLYARLYSYACFKPRTQELIPSLRARAVQTCKELGYPADYSAFVLAGTVAMAHTIIPLEASAWRALGGETGRKSAVLSRDLAAGVVPGARLPASHNAVGGTSARGIFTIRSRADWWCALIAGGARTQMRTLPRAVR</sequence>
<evidence type="ECO:0000313" key="1">
    <source>
        <dbReference type="EMBL" id="WNM95046.1"/>
    </source>
</evidence>